<reference evidence="2" key="1">
    <citation type="journal article" date="2017" name="Nat. Ecol. Evol.">
        <title>Genome expansion and lineage-specific genetic innovations in the forest pathogenic fungi Armillaria.</title>
        <authorList>
            <person name="Sipos G."/>
            <person name="Prasanna A.N."/>
            <person name="Walter M.C."/>
            <person name="O'Connor E."/>
            <person name="Balint B."/>
            <person name="Krizsan K."/>
            <person name="Kiss B."/>
            <person name="Hess J."/>
            <person name="Varga T."/>
            <person name="Slot J."/>
            <person name="Riley R."/>
            <person name="Boka B."/>
            <person name="Rigling D."/>
            <person name="Barry K."/>
            <person name="Lee J."/>
            <person name="Mihaltcheva S."/>
            <person name="LaButti K."/>
            <person name="Lipzen A."/>
            <person name="Waldron R."/>
            <person name="Moloney N.M."/>
            <person name="Sperisen C."/>
            <person name="Kredics L."/>
            <person name="Vagvoelgyi C."/>
            <person name="Patrignani A."/>
            <person name="Fitzpatrick D."/>
            <person name="Nagy I."/>
            <person name="Doyle S."/>
            <person name="Anderson J.B."/>
            <person name="Grigoriev I.V."/>
            <person name="Gueldener U."/>
            <person name="Muensterkoetter M."/>
            <person name="Nagy L.G."/>
        </authorList>
    </citation>
    <scope>NUCLEOTIDE SEQUENCE [LARGE SCALE GENOMIC DNA]</scope>
    <source>
        <strain evidence="2">28-4</strain>
    </source>
</reference>
<evidence type="ECO:0000313" key="1">
    <source>
        <dbReference type="EMBL" id="PBK59914.1"/>
    </source>
</evidence>
<keyword evidence="2" id="KW-1185">Reference proteome</keyword>
<organism evidence="1 2">
    <name type="scientific">Armillaria solidipes</name>
    <dbReference type="NCBI Taxonomy" id="1076256"/>
    <lineage>
        <taxon>Eukaryota</taxon>
        <taxon>Fungi</taxon>
        <taxon>Dikarya</taxon>
        <taxon>Basidiomycota</taxon>
        <taxon>Agaricomycotina</taxon>
        <taxon>Agaricomycetes</taxon>
        <taxon>Agaricomycetidae</taxon>
        <taxon>Agaricales</taxon>
        <taxon>Marasmiineae</taxon>
        <taxon>Physalacriaceae</taxon>
        <taxon>Armillaria</taxon>
    </lineage>
</organism>
<accession>A0A2H3AT55</accession>
<protein>
    <recommendedName>
        <fullName evidence="3">C2H2-type domain-containing protein</fullName>
    </recommendedName>
</protein>
<dbReference type="Proteomes" id="UP000218334">
    <property type="component" value="Unassembled WGS sequence"/>
</dbReference>
<dbReference type="EMBL" id="KZ293495">
    <property type="protein sequence ID" value="PBK59914.1"/>
    <property type="molecule type" value="Genomic_DNA"/>
</dbReference>
<evidence type="ECO:0008006" key="3">
    <source>
        <dbReference type="Google" id="ProtNLM"/>
    </source>
</evidence>
<proteinExistence type="predicted"/>
<gene>
    <name evidence="1" type="ORF">ARMSODRAFT_768208</name>
</gene>
<sequence length="186" mass="20752">MAQSPPPPPTLDFSTFSIAGALINSTTRTPLIAQYRPTGPRSTPIESSPVPDGYEQIIPSHGSVSNWEKGLTLDARYNFYYQRKIESVSINIACPLCAQDMLGCNIRQHLRENHRGYCQKGKVKCVACGPSAREMNAKSYPDHVRDKHCDLSVLCPYCLGEFTRGESVTRHCIHYCEALASYRKVV</sequence>
<evidence type="ECO:0000313" key="2">
    <source>
        <dbReference type="Proteomes" id="UP000218334"/>
    </source>
</evidence>
<name>A0A2H3AT55_9AGAR</name>
<dbReference type="AlphaFoldDB" id="A0A2H3AT55"/>